<proteinExistence type="predicted"/>
<comment type="caution">
    <text evidence="3">The sequence shown here is derived from an EMBL/GenBank/DDBJ whole genome shotgun (WGS) entry which is preliminary data.</text>
</comment>
<evidence type="ECO:0000313" key="3">
    <source>
        <dbReference type="EMBL" id="PZQ49772.1"/>
    </source>
</evidence>
<organism evidence="3 4">
    <name type="scientific">Rhodovulum sulfidophilum</name>
    <name type="common">Rhodobacter sulfidophilus</name>
    <dbReference type="NCBI Taxonomy" id="35806"/>
    <lineage>
        <taxon>Bacteria</taxon>
        <taxon>Pseudomonadati</taxon>
        <taxon>Pseudomonadota</taxon>
        <taxon>Alphaproteobacteria</taxon>
        <taxon>Rhodobacterales</taxon>
        <taxon>Paracoccaceae</taxon>
        <taxon>Rhodovulum</taxon>
    </lineage>
</organism>
<dbReference type="EMBL" id="QFPW01000006">
    <property type="protein sequence ID" value="PZQ49772.1"/>
    <property type="molecule type" value="Genomic_DNA"/>
</dbReference>
<keyword evidence="2" id="KW-1133">Transmembrane helix</keyword>
<keyword evidence="2" id="KW-0472">Membrane</keyword>
<feature type="coiled-coil region" evidence="1">
    <location>
        <begin position="9"/>
        <end position="39"/>
    </location>
</feature>
<keyword evidence="1" id="KW-0175">Coiled coil</keyword>
<gene>
    <name evidence="3" type="ORF">DI556_09890</name>
</gene>
<sequence>MPDEDAAKIALLAYRLDRAEAEIREMQAEMELRKSLENKRLLAGIVTLAGTVGSLVFLIIKYIPSALKG</sequence>
<name>A0A2W5N8H6_RHOSU</name>
<evidence type="ECO:0000256" key="1">
    <source>
        <dbReference type="SAM" id="Coils"/>
    </source>
</evidence>
<evidence type="ECO:0000256" key="2">
    <source>
        <dbReference type="SAM" id="Phobius"/>
    </source>
</evidence>
<feature type="transmembrane region" description="Helical" evidence="2">
    <location>
        <begin position="41"/>
        <end position="63"/>
    </location>
</feature>
<dbReference type="Proteomes" id="UP000249185">
    <property type="component" value="Unassembled WGS sequence"/>
</dbReference>
<evidence type="ECO:0000313" key="4">
    <source>
        <dbReference type="Proteomes" id="UP000249185"/>
    </source>
</evidence>
<dbReference type="AlphaFoldDB" id="A0A2W5N8H6"/>
<reference evidence="3 4" key="1">
    <citation type="submission" date="2017-08" db="EMBL/GenBank/DDBJ databases">
        <title>Infants hospitalized years apart are colonized by the same room-sourced microbial strains.</title>
        <authorList>
            <person name="Brooks B."/>
            <person name="Olm M.R."/>
            <person name="Firek B.A."/>
            <person name="Baker R."/>
            <person name="Thomas B.C."/>
            <person name="Morowitz M.J."/>
            <person name="Banfield J.F."/>
        </authorList>
    </citation>
    <scope>NUCLEOTIDE SEQUENCE [LARGE SCALE GENOMIC DNA]</scope>
    <source>
        <strain evidence="3">S2_005_002_R2_34</strain>
    </source>
</reference>
<accession>A0A2W5N8H6</accession>
<keyword evidence="2" id="KW-0812">Transmembrane</keyword>
<protein>
    <submittedName>
        <fullName evidence="3">Uncharacterized protein</fullName>
    </submittedName>
</protein>